<dbReference type="Proteomes" id="UP001160550">
    <property type="component" value="Unassembled WGS sequence"/>
</dbReference>
<comment type="caution">
    <text evidence="1">The sequence shown here is derived from an EMBL/GenBank/DDBJ whole genome shotgun (WGS) entry which is preliminary data.</text>
</comment>
<evidence type="ECO:0000313" key="1">
    <source>
        <dbReference type="EMBL" id="MDH7451680.1"/>
    </source>
</evidence>
<organism evidence="1 2">
    <name type="scientific">Luteimonas composti</name>
    <dbReference type="NCBI Taxonomy" id="398257"/>
    <lineage>
        <taxon>Bacteria</taxon>
        <taxon>Pseudomonadati</taxon>
        <taxon>Pseudomonadota</taxon>
        <taxon>Gammaproteobacteria</taxon>
        <taxon>Lysobacterales</taxon>
        <taxon>Lysobacteraceae</taxon>
        <taxon>Luteimonas</taxon>
    </lineage>
</organism>
<name>A0ABT6MM61_9GAMM</name>
<accession>A0ABT6MM61</accession>
<reference evidence="1" key="1">
    <citation type="journal article" date="2007" name="Int. J. Syst. Evol. Microbiol.">
        <title>Luteimonas composti sp. nov., a moderately thermophilic bacterium isolated from food waste.</title>
        <authorList>
            <person name="Young C.C."/>
            <person name="Kampfer P."/>
            <person name="Chen W.M."/>
            <person name="Yen W.S."/>
            <person name="Arun A.B."/>
            <person name="Lai W.A."/>
            <person name="Shen F.T."/>
            <person name="Rekha P.D."/>
            <person name="Lin K.Y."/>
            <person name="Chou J.H."/>
        </authorList>
    </citation>
    <scope>NUCLEOTIDE SEQUENCE</scope>
    <source>
        <strain evidence="1">CC-YY355</strain>
    </source>
</reference>
<sequence length="96" mass="10562">MKPGGDARLFDNDEPAYLAWVQSDPGGFVANMDRAGCVPQYPMVHRATHAVVSSPWIGNFTTGAYVKVCAGELEALEADLRSRYGRPVTRCRVCMR</sequence>
<evidence type="ECO:0000313" key="2">
    <source>
        <dbReference type="Proteomes" id="UP001160550"/>
    </source>
</evidence>
<dbReference type="RefSeq" id="WP_280940882.1">
    <property type="nucleotide sequence ID" value="NZ_JARYGX010000003.1"/>
</dbReference>
<reference evidence="1" key="2">
    <citation type="submission" date="2023-04" db="EMBL/GenBank/DDBJ databases">
        <authorList>
            <person name="Sun J.-Q."/>
        </authorList>
    </citation>
    <scope>NUCLEOTIDE SEQUENCE</scope>
    <source>
        <strain evidence="1">CC-YY355</strain>
    </source>
</reference>
<dbReference type="EMBL" id="JARYGX010000003">
    <property type="protein sequence ID" value="MDH7451680.1"/>
    <property type="molecule type" value="Genomic_DNA"/>
</dbReference>
<keyword evidence="2" id="KW-1185">Reference proteome</keyword>
<gene>
    <name evidence="1" type="ORF">QF205_01115</name>
</gene>
<protein>
    <submittedName>
        <fullName evidence="1">Uncharacterized protein</fullName>
    </submittedName>
</protein>
<proteinExistence type="predicted"/>